<evidence type="ECO:0000313" key="5">
    <source>
        <dbReference type="EMBL" id="OGH92094.1"/>
    </source>
</evidence>
<dbReference type="InterPro" id="IPR006128">
    <property type="entry name" value="Lipoprotein_PsaA-like"/>
</dbReference>
<evidence type="ECO:0000256" key="2">
    <source>
        <dbReference type="ARBA" id="ARBA00022448"/>
    </source>
</evidence>
<dbReference type="AlphaFoldDB" id="A0A1F6P831"/>
<dbReference type="GO" id="GO:0046872">
    <property type="term" value="F:metal ion binding"/>
    <property type="evidence" value="ECO:0007669"/>
    <property type="project" value="InterPro"/>
</dbReference>
<dbReference type="EMBL" id="MFRA01000008">
    <property type="protein sequence ID" value="OGH92094.1"/>
    <property type="molecule type" value="Genomic_DNA"/>
</dbReference>
<dbReference type="SUPFAM" id="SSF53807">
    <property type="entry name" value="Helical backbone' metal receptor"/>
    <property type="match status" value="1"/>
</dbReference>
<accession>A0A1F6P831</accession>
<dbReference type="InterPro" id="IPR006127">
    <property type="entry name" value="ZnuA-like"/>
</dbReference>
<evidence type="ECO:0000256" key="4">
    <source>
        <dbReference type="RuleBase" id="RU003512"/>
    </source>
</evidence>
<dbReference type="Proteomes" id="UP000176634">
    <property type="component" value="Unassembled WGS sequence"/>
</dbReference>
<sequence length="309" mass="34300">MKNKYLLAIPALIVTIAVFVAISRQPSPTANNTTNKINIVASFYPLADFAQNIGGEHVNVINITPPGAEPHEFEPTPRDMAQIYTADLFILNGQGVDAWAEKIIPELTANNVATIKMSDHLGNLKINNPSSPDEQYDPHFWLDPTNAAKEADIVADALIKIDSAHTKEYNQNRDTFKIKLLQLDQEIKLGLTNCKSREIITTHDAFAYLANHYGLTTFHILGLSPEEEPSPKQIAAISNLAREKNIKYIFFETVVDQKLSQTIANEIGAQTLVLNPIEGLTKEEIQNGQNYISVMRNNLQNLKTALVCP</sequence>
<dbReference type="PRINTS" id="PR00691">
    <property type="entry name" value="ADHESINB"/>
</dbReference>
<evidence type="ECO:0000256" key="1">
    <source>
        <dbReference type="ARBA" id="ARBA00011028"/>
    </source>
</evidence>
<dbReference type="InterPro" id="IPR050492">
    <property type="entry name" value="Bact_metal-bind_prot9"/>
</dbReference>
<evidence type="ECO:0000256" key="3">
    <source>
        <dbReference type="ARBA" id="ARBA00022729"/>
    </source>
</evidence>
<dbReference type="Pfam" id="PF01297">
    <property type="entry name" value="ZnuA"/>
    <property type="match status" value="1"/>
</dbReference>
<dbReference type="GO" id="GO:0007155">
    <property type="term" value="P:cell adhesion"/>
    <property type="evidence" value="ECO:0007669"/>
    <property type="project" value="InterPro"/>
</dbReference>
<evidence type="ECO:0008006" key="7">
    <source>
        <dbReference type="Google" id="ProtNLM"/>
    </source>
</evidence>
<organism evidence="5 6">
    <name type="scientific">Candidatus Magasanikbacteria bacterium RIFOXYD1_FULL_40_23</name>
    <dbReference type="NCBI Taxonomy" id="1798705"/>
    <lineage>
        <taxon>Bacteria</taxon>
        <taxon>Candidatus Magasanikiibacteriota</taxon>
    </lineage>
</organism>
<evidence type="ECO:0000313" key="6">
    <source>
        <dbReference type="Proteomes" id="UP000176634"/>
    </source>
</evidence>
<dbReference type="GO" id="GO:0030001">
    <property type="term" value="P:metal ion transport"/>
    <property type="evidence" value="ECO:0007669"/>
    <property type="project" value="InterPro"/>
</dbReference>
<dbReference type="STRING" id="1798705.A2563_00700"/>
<gene>
    <name evidence="5" type="ORF">A2563_00700</name>
</gene>
<dbReference type="PRINTS" id="PR00690">
    <property type="entry name" value="ADHESNFAMILY"/>
</dbReference>
<proteinExistence type="inferred from homology"/>
<dbReference type="PANTHER" id="PTHR42953:SF3">
    <property type="entry name" value="HIGH-AFFINITY ZINC UPTAKE SYSTEM PROTEIN ZNUA"/>
    <property type="match status" value="1"/>
</dbReference>
<keyword evidence="3" id="KW-0732">Signal</keyword>
<comment type="similarity">
    <text evidence="1 4">Belongs to the bacterial solute-binding protein 9 family.</text>
</comment>
<reference evidence="5 6" key="1">
    <citation type="journal article" date="2016" name="Nat. Commun.">
        <title>Thousands of microbial genomes shed light on interconnected biogeochemical processes in an aquifer system.</title>
        <authorList>
            <person name="Anantharaman K."/>
            <person name="Brown C.T."/>
            <person name="Hug L.A."/>
            <person name="Sharon I."/>
            <person name="Castelle C.J."/>
            <person name="Probst A.J."/>
            <person name="Thomas B.C."/>
            <person name="Singh A."/>
            <person name="Wilkins M.J."/>
            <person name="Karaoz U."/>
            <person name="Brodie E.L."/>
            <person name="Williams K.H."/>
            <person name="Hubbard S.S."/>
            <person name="Banfield J.F."/>
        </authorList>
    </citation>
    <scope>NUCLEOTIDE SEQUENCE [LARGE SCALE GENOMIC DNA]</scope>
</reference>
<comment type="caution">
    <text evidence="5">The sequence shown here is derived from an EMBL/GenBank/DDBJ whole genome shotgun (WGS) entry which is preliminary data.</text>
</comment>
<name>A0A1F6P831_9BACT</name>
<keyword evidence="2 4" id="KW-0813">Transport</keyword>
<dbReference type="PANTHER" id="PTHR42953">
    <property type="entry name" value="HIGH-AFFINITY ZINC UPTAKE SYSTEM PROTEIN ZNUA-RELATED"/>
    <property type="match status" value="1"/>
</dbReference>
<protein>
    <recommendedName>
        <fullName evidence="7">ABC transporter substrate-binding protein</fullName>
    </recommendedName>
</protein>
<dbReference type="InterPro" id="IPR006129">
    <property type="entry name" value="AdhesinB"/>
</dbReference>
<dbReference type="Gene3D" id="3.40.50.1980">
    <property type="entry name" value="Nitrogenase molybdenum iron protein domain"/>
    <property type="match status" value="2"/>
</dbReference>